<evidence type="ECO:0000256" key="5">
    <source>
        <dbReference type="ARBA" id="ARBA00022722"/>
    </source>
</evidence>
<keyword evidence="6 13" id="KW-0479">Metal-binding</keyword>
<evidence type="ECO:0000256" key="10">
    <source>
        <dbReference type="ARBA" id="ARBA00023014"/>
    </source>
</evidence>
<dbReference type="RefSeq" id="WP_060620745.1">
    <property type="nucleotide sequence ID" value="NZ_CP010411.1"/>
</dbReference>
<dbReference type="InterPro" id="IPR051827">
    <property type="entry name" value="Cas4_exonuclease"/>
</dbReference>
<keyword evidence="12 13" id="KW-0464">Manganese</keyword>
<dbReference type="AlphaFoldDB" id="A0A0M3T667"/>
<comment type="cofactor">
    <cofactor evidence="13">
        <name>Mg(2+)</name>
        <dbReference type="ChEBI" id="CHEBI:18420"/>
    </cofactor>
    <cofactor evidence="13">
        <name>Mn(2+)</name>
        <dbReference type="ChEBI" id="CHEBI:29035"/>
    </cofactor>
    <text evidence="13">Mg(2+) or Mn(2+) required for ssDNA cleavage activity.</text>
</comment>
<accession>A0A0M3T667</accession>
<evidence type="ECO:0000256" key="6">
    <source>
        <dbReference type="ARBA" id="ARBA00022723"/>
    </source>
</evidence>
<evidence type="ECO:0000256" key="2">
    <source>
        <dbReference type="ARBA" id="ARBA00009189"/>
    </source>
</evidence>
<evidence type="ECO:0000256" key="9">
    <source>
        <dbReference type="ARBA" id="ARBA00023004"/>
    </source>
</evidence>
<comment type="cofactor">
    <cofactor evidence="13">
        <name>iron-sulfur cluster</name>
        <dbReference type="ChEBI" id="CHEBI:30408"/>
    </cofactor>
</comment>
<comment type="cofactor">
    <cofactor evidence="1">
        <name>[4Fe-4S] cluster</name>
        <dbReference type="ChEBI" id="CHEBI:49883"/>
    </cofactor>
</comment>
<dbReference type="GO" id="GO:0051607">
    <property type="term" value="P:defense response to virus"/>
    <property type="evidence" value="ECO:0007669"/>
    <property type="project" value="UniProtKB-KW"/>
</dbReference>
<evidence type="ECO:0000256" key="11">
    <source>
        <dbReference type="ARBA" id="ARBA00023118"/>
    </source>
</evidence>
<dbReference type="PANTHER" id="PTHR36531">
    <property type="entry name" value="CRISPR-ASSOCIATED EXONUCLEASE CAS4"/>
    <property type="match status" value="1"/>
</dbReference>
<evidence type="ECO:0000313" key="15">
    <source>
        <dbReference type="EMBL" id="ALE09431.1"/>
    </source>
</evidence>
<dbReference type="GO" id="GO:0046872">
    <property type="term" value="F:metal ion binding"/>
    <property type="evidence" value="ECO:0007669"/>
    <property type="project" value="UniProtKB-KW"/>
</dbReference>
<keyword evidence="10 13" id="KW-0411">Iron-sulfur</keyword>
<keyword evidence="5 13" id="KW-0540">Nuclease</keyword>
<keyword evidence="7 13" id="KW-0378">Hydrolase</keyword>
<dbReference type="PANTHER" id="PTHR36531:SF6">
    <property type="entry name" value="DNA REPLICATION ATP-DEPENDENT HELICASE_NUCLEASE DNA2"/>
    <property type="match status" value="1"/>
</dbReference>
<name>A0A0M3T667_BIFLI</name>
<dbReference type="EC" id="3.1.12.1" evidence="3 13"/>
<feature type="domain" description="DUF83" evidence="14">
    <location>
        <begin position="17"/>
        <end position="203"/>
    </location>
</feature>
<keyword evidence="8 13" id="KW-0269">Exonuclease</keyword>
<evidence type="ECO:0000256" key="12">
    <source>
        <dbReference type="ARBA" id="ARBA00023211"/>
    </source>
</evidence>
<keyword evidence="9 13" id="KW-0408">Iron</keyword>
<evidence type="ECO:0000256" key="7">
    <source>
        <dbReference type="ARBA" id="ARBA00022801"/>
    </source>
</evidence>
<dbReference type="EMBL" id="CP010411">
    <property type="protein sequence ID" value="ALE09431.1"/>
    <property type="molecule type" value="Genomic_DNA"/>
</dbReference>
<organism evidence="15 16">
    <name type="scientific">Bifidobacterium longum subsp. infantis</name>
    <dbReference type="NCBI Taxonomy" id="1682"/>
    <lineage>
        <taxon>Bacteria</taxon>
        <taxon>Bacillati</taxon>
        <taxon>Actinomycetota</taxon>
        <taxon>Actinomycetes</taxon>
        <taxon>Bifidobacteriales</taxon>
        <taxon>Bifidobacteriaceae</taxon>
        <taxon>Bifidobacterium</taxon>
    </lineage>
</organism>
<proteinExistence type="inferred from homology"/>
<comment type="similarity">
    <text evidence="2 13">Belongs to the CRISPR-associated exonuclease Cas4 family.</text>
</comment>
<dbReference type="GO" id="GO:0004527">
    <property type="term" value="F:exonuclease activity"/>
    <property type="evidence" value="ECO:0007669"/>
    <property type="project" value="UniProtKB-KW"/>
</dbReference>
<dbReference type="InterPro" id="IPR022765">
    <property type="entry name" value="Dna2/Cas4_DUF83"/>
</dbReference>
<dbReference type="InterPro" id="IPR013343">
    <property type="entry name" value="CRISPR-assoc_prot_Cas4"/>
</dbReference>
<dbReference type="Proteomes" id="UP000067206">
    <property type="component" value="Chromosome"/>
</dbReference>
<evidence type="ECO:0000259" key="14">
    <source>
        <dbReference type="Pfam" id="PF01930"/>
    </source>
</evidence>
<dbReference type="NCBIfam" id="TIGR00372">
    <property type="entry name" value="cas4"/>
    <property type="match status" value="1"/>
</dbReference>
<keyword evidence="11 13" id="KW-0051">Antiviral defense</keyword>
<dbReference type="PATRIC" id="fig|1682.24.peg.1373"/>
<reference evidence="15 16" key="1">
    <citation type="submission" date="2014-12" db="EMBL/GenBank/DDBJ databases">
        <title>Complete genome sequence of Bifidobacterium longum subsp. infantis BT1.</title>
        <authorList>
            <person name="Kim J.F."/>
            <person name="Kwak M.-J."/>
        </authorList>
    </citation>
    <scope>NUCLEOTIDE SEQUENCE [LARGE SCALE GENOMIC DNA]</scope>
    <source>
        <strain evidence="15 16">BT1</strain>
    </source>
</reference>
<evidence type="ECO:0000256" key="8">
    <source>
        <dbReference type="ARBA" id="ARBA00022839"/>
    </source>
</evidence>
<evidence type="ECO:0000256" key="4">
    <source>
        <dbReference type="ARBA" id="ARBA00020049"/>
    </source>
</evidence>
<comment type="function">
    <text evidence="13">CRISPR (clustered regularly interspaced short palindromic repeat) is an adaptive immune system that provides protection against mobile genetic elements (viruses, transposable elements and conjugative plasmids). CRISPR clusters contain sequences complementary to antecedent mobile elements and target invading nucleic acids. CRISPR clusters are transcribed and processed into CRISPR RNA (crRNA).</text>
</comment>
<dbReference type="Pfam" id="PF01930">
    <property type="entry name" value="Cas_Cas4"/>
    <property type="match status" value="1"/>
</dbReference>
<gene>
    <name evidence="15" type="ORF">RY67_1411</name>
</gene>
<evidence type="ECO:0000313" key="16">
    <source>
        <dbReference type="Proteomes" id="UP000067206"/>
    </source>
</evidence>
<evidence type="ECO:0000256" key="3">
    <source>
        <dbReference type="ARBA" id="ARBA00012768"/>
    </source>
</evidence>
<dbReference type="Gene3D" id="3.90.320.10">
    <property type="match status" value="1"/>
</dbReference>
<dbReference type="InterPro" id="IPR011604">
    <property type="entry name" value="PDDEXK-like_dom_sf"/>
</dbReference>
<sequence>MKEPTDYPEDDWLALSGLQHFAFCRRQWALIHIEQQWQDNYLTTAGSLEHDRAHDYSASEARGDLLIMRDLRVFSRRLGITGACDIVEFRQSDAGVPLHGRAGTWLPYPVEYKHGAPKQADADRLQLCAEAMCLEEMLACSIPEGALFYQQTKHRERVRLDESLRDQIVAMSGEMHDLFARGHTPNVKPSKSCRACSLRDICLPKLAGSRSAKQFIDEVMRAEAAGQENRT</sequence>
<evidence type="ECO:0000256" key="13">
    <source>
        <dbReference type="RuleBase" id="RU365022"/>
    </source>
</evidence>
<evidence type="ECO:0000256" key="1">
    <source>
        <dbReference type="ARBA" id="ARBA00001966"/>
    </source>
</evidence>
<dbReference type="GO" id="GO:0051536">
    <property type="term" value="F:iron-sulfur cluster binding"/>
    <property type="evidence" value="ECO:0007669"/>
    <property type="project" value="UniProtKB-KW"/>
</dbReference>
<protein>
    <recommendedName>
        <fullName evidence="4 13">CRISPR-associated exonuclease Cas4</fullName>
        <ecNumber evidence="3 13">3.1.12.1</ecNumber>
    </recommendedName>
</protein>